<proteinExistence type="predicted"/>
<dbReference type="AlphaFoldDB" id="A0A7G9YSC6"/>
<protein>
    <recommendedName>
        <fullName evidence="3">Type II toxin-antitoxin system RelE/ParE family toxin</fullName>
    </recommendedName>
</protein>
<evidence type="ECO:0000256" key="1">
    <source>
        <dbReference type="ARBA" id="ARBA00022649"/>
    </source>
</evidence>
<organism evidence="2">
    <name type="scientific">Candidatus Methanophagaceae archaeon ANME-1 ERB6</name>
    <dbReference type="NCBI Taxonomy" id="2759912"/>
    <lineage>
        <taxon>Archaea</taxon>
        <taxon>Methanobacteriati</taxon>
        <taxon>Methanobacteriota</taxon>
        <taxon>Stenosarchaea group</taxon>
        <taxon>Methanomicrobia</taxon>
        <taxon>Candidatus Methanophagales</taxon>
        <taxon>Candidatus Methanophagaceae</taxon>
    </lineage>
</organism>
<dbReference type="NCBIfam" id="TIGR02385">
    <property type="entry name" value="RelE_StbE"/>
    <property type="match status" value="1"/>
</dbReference>
<evidence type="ECO:0008006" key="3">
    <source>
        <dbReference type="Google" id="ProtNLM"/>
    </source>
</evidence>
<keyword evidence="1" id="KW-1277">Toxin-antitoxin system</keyword>
<sequence length="86" mass="10399">MYEVVIHKKVSKELKRVPETYLRNFSALVNVLKTNPVPWRNFDIKKIKGAKGIYRVRIGDYRVVYFVDKENQTIHVLKFERREKVY</sequence>
<reference evidence="2" key="1">
    <citation type="submission" date="2020-06" db="EMBL/GenBank/DDBJ databases">
        <title>Unique genomic features of the anaerobic methanotrophic archaea.</title>
        <authorList>
            <person name="Chadwick G.L."/>
            <person name="Skennerton C.T."/>
            <person name="Laso-Perez R."/>
            <person name="Leu A.O."/>
            <person name="Speth D.R."/>
            <person name="Yu H."/>
            <person name="Morgan-Lang C."/>
            <person name="Hatzenpichler R."/>
            <person name="Goudeau D."/>
            <person name="Malmstrom R."/>
            <person name="Brazelton W.J."/>
            <person name="Woyke T."/>
            <person name="Hallam S.J."/>
            <person name="Tyson G.W."/>
            <person name="Wegener G."/>
            <person name="Boetius A."/>
            <person name="Orphan V."/>
        </authorList>
    </citation>
    <scope>NUCLEOTIDE SEQUENCE</scope>
</reference>
<accession>A0A7G9YSC6</accession>
<dbReference type="Gene3D" id="3.30.2310.20">
    <property type="entry name" value="RelE-like"/>
    <property type="match status" value="1"/>
</dbReference>
<dbReference type="PANTHER" id="PTHR38813:SF1">
    <property type="entry name" value="TOXIN RELE1-RELATED"/>
    <property type="match status" value="1"/>
</dbReference>
<name>A0A7G9YSC6_9EURY</name>
<dbReference type="InterPro" id="IPR035093">
    <property type="entry name" value="RelE/ParE_toxin_dom_sf"/>
</dbReference>
<dbReference type="EMBL" id="MT631455">
    <property type="protein sequence ID" value="QNO50910.1"/>
    <property type="molecule type" value="Genomic_DNA"/>
</dbReference>
<dbReference type="SUPFAM" id="SSF143011">
    <property type="entry name" value="RelE-like"/>
    <property type="match status" value="1"/>
</dbReference>
<dbReference type="Pfam" id="PF05016">
    <property type="entry name" value="ParE_toxin"/>
    <property type="match status" value="1"/>
</dbReference>
<dbReference type="InterPro" id="IPR052747">
    <property type="entry name" value="TA_system_RelE_toxin"/>
</dbReference>
<dbReference type="PANTHER" id="PTHR38813">
    <property type="match status" value="1"/>
</dbReference>
<dbReference type="InterPro" id="IPR007712">
    <property type="entry name" value="RelE/ParE_toxin"/>
</dbReference>
<evidence type="ECO:0000313" key="2">
    <source>
        <dbReference type="EMBL" id="QNO50910.1"/>
    </source>
</evidence>
<gene>
    <name evidence="2" type="ORF">LELLBOIK_00025</name>
</gene>